<evidence type="ECO:0000313" key="3">
    <source>
        <dbReference type="EMBL" id="GBO28400.1"/>
    </source>
</evidence>
<feature type="non-terminal residue" evidence="3">
    <location>
        <position position="179"/>
    </location>
</feature>
<dbReference type="AlphaFoldDB" id="A0A4Y2VWY5"/>
<dbReference type="Pfam" id="PF00646">
    <property type="entry name" value="F-box"/>
    <property type="match status" value="1"/>
</dbReference>
<comment type="caution">
    <text evidence="3">The sequence shown here is derived from an EMBL/GenBank/DDBJ whole genome shotgun (WGS) entry which is preliminary data.</text>
</comment>
<reference evidence="3 4" key="1">
    <citation type="journal article" date="2019" name="Sci. Rep.">
        <title>Orb-weaving spider Araneus ventricosus genome elucidates the spidroin gene catalogue.</title>
        <authorList>
            <person name="Kono N."/>
            <person name="Nakamura H."/>
            <person name="Ohtoshi R."/>
            <person name="Moran D.A.P."/>
            <person name="Shinohara A."/>
            <person name="Yoshida Y."/>
            <person name="Fujiwara M."/>
            <person name="Mori M."/>
            <person name="Tomita M."/>
            <person name="Arakawa K."/>
        </authorList>
    </citation>
    <scope>NUCLEOTIDE SEQUENCE [LARGE SCALE GENOMIC DNA]</scope>
</reference>
<keyword evidence="4" id="KW-1185">Reference proteome</keyword>
<dbReference type="Gene3D" id="1.20.1280.50">
    <property type="match status" value="1"/>
</dbReference>
<dbReference type="PANTHER" id="PTHR20872:SF1">
    <property type="entry name" value="F-BOX DOMAIN-CONTAINING PROTEIN"/>
    <property type="match status" value="1"/>
</dbReference>
<evidence type="ECO:0000313" key="4">
    <source>
        <dbReference type="Proteomes" id="UP000499080"/>
    </source>
</evidence>
<feature type="domain" description="F-box" evidence="2">
    <location>
        <begin position="47"/>
        <end position="93"/>
    </location>
</feature>
<dbReference type="InterPro" id="IPR001810">
    <property type="entry name" value="F-box_dom"/>
</dbReference>
<dbReference type="EMBL" id="BGPR01051449">
    <property type="protein sequence ID" value="GBO28400.1"/>
    <property type="molecule type" value="Genomic_DNA"/>
</dbReference>
<dbReference type="InterPro" id="IPR036047">
    <property type="entry name" value="F-box-like_dom_sf"/>
</dbReference>
<organism evidence="3 4">
    <name type="scientific">Araneus ventricosus</name>
    <name type="common">Orbweaver spider</name>
    <name type="synonym">Epeira ventricosa</name>
    <dbReference type="NCBI Taxonomy" id="182803"/>
    <lineage>
        <taxon>Eukaryota</taxon>
        <taxon>Metazoa</taxon>
        <taxon>Ecdysozoa</taxon>
        <taxon>Arthropoda</taxon>
        <taxon>Chelicerata</taxon>
        <taxon>Arachnida</taxon>
        <taxon>Araneae</taxon>
        <taxon>Araneomorphae</taxon>
        <taxon>Entelegynae</taxon>
        <taxon>Araneoidea</taxon>
        <taxon>Araneidae</taxon>
        <taxon>Araneus</taxon>
    </lineage>
</organism>
<feature type="compositionally biased region" description="Polar residues" evidence="1">
    <location>
        <begin position="32"/>
        <end position="41"/>
    </location>
</feature>
<dbReference type="PROSITE" id="PS50181">
    <property type="entry name" value="FBOX"/>
    <property type="match status" value="1"/>
</dbReference>
<dbReference type="SUPFAM" id="SSF81383">
    <property type="entry name" value="F-box domain"/>
    <property type="match status" value="1"/>
</dbReference>
<proteinExistence type="predicted"/>
<feature type="region of interest" description="Disordered" evidence="1">
    <location>
        <begin position="16"/>
        <end position="48"/>
    </location>
</feature>
<name>A0A4Y2VWY5_ARAVE</name>
<accession>A0A4Y2VWY5</accession>
<dbReference type="PANTHER" id="PTHR20872">
    <property type="match status" value="1"/>
</dbReference>
<gene>
    <name evidence="3" type="ORF">AVEN_212593_1</name>
</gene>
<dbReference type="Proteomes" id="UP000499080">
    <property type="component" value="Unassembled WGS sequence"/>
</dbReference>
<protein>
    <recommendedName>
        <fullName evidence="2">F-box domain-containing protein</fullName>
    </recommendedName>
</protein>
<sequence length="179" mass="20676">MDAVFTSEIVSDANAMHPIGVQNTEEKRDSETVQSTASNDTEQCEKQGKWSELPSLPLEKVYSFLGREDQVNMSLVCRSWSAGYGSPSVWKTFIFNLTESQLSMDFYPLMKFVQKYSTMFRHVEIKGPESENDNLVKNFCKHFVEFLQILTRNTKLISVEFRYLSDCFMQIDSPTYTDI</sequence>
<evidence type="ECO:0000259" key="2">
    <source>
        <dbReference type="PROSITE" id="PS50181"/>
    </source>
</evidence>
<evidence type="ECO:0000256" key="1">
    <source>
        <dbReference type="SAM" id="MobiDB-lite"/>
    </source>
</evidence>